<protein>
    <submittedName>
        <fullName evidence="1">Uncharacterized protein</fullName>
    </submittedName>
</protein>
<dbReference type="Proteomes" id="UP001169242">
    <property type="component" value="Unassembled WGS sequence"/>
</dbReference>
<evidence type="ECO:0000313" key="2">
    <source>
        <dbReference type="Proteomes" id="UP001169242"/>
    </source>
</evidence>
<name>A0AA42J0Q4_9FIRM</name>
<organism evidence="1 2">
    <name type="scientific">Holtiella tumoricola</name>
    <dbReference type="NCBI Taxonomy" id="3018743"/>
    <lineage>
        <taxon>Bacteria</taxon>
        <taxon>Bacillati</taxon>
        <taxon>Bacillota</taxon>
        <taxon>Clostridia</taxon>
        <taxon>Lachnospirales</taxon>
        <taxon>Cellulosilyticaceae</taxon>
        <taxon>Holtiella</taxon>
    </lineage>
</organism>
<accession>A0AA42J0Q4</accession>
<evidence type="ECO:0000313" key="1">
    <source>
        <dbReference type="EMBL" id="MDA3731630.1"/>
    </source>
</evidence>
<keyword evidence="2" id="KW-1185">Reference proteome</keyword>
<dbReference type="RefSeq" id="WP_271011992.1">
    <property type="nucleotide sequence ID" value="NZ_JAQIFT010000040.1"/>
</dbReference>
<dbReference type="AlphaFoldDB" id="A0AA42J0Q4"/>
<comment type="caution">
    <text evidence="1">The sequence shown here is derived from an EMBL/GenBank/DDBJ whole genome shotgun (WGS) entry which is preliminary data.</text>
</comment>
<dbReference type="EMBL" id="JAQIFT010000040">
    <property type="protein sequence ID" value="MDA3731630.1"/>
    <property type="molecule type" value="Genomic_DNA"/>
</dbReference>
<proteinExistence type="predicted"/>
<sequence>MKQPHELIETDLFDHTYVDESKQEKYEKDCCVSLVCKSYGALSYCCLAGANVGNRCRYAEKMQLLILNDSNPNATYKPVKPNH</sequence>
<gene>
    <name evidence="1" type="ORF">PBV87_09095</name>
</gene>
<reference evidence="1" key="1">
    <citation type="journal article" date="2023" name="Int. J. Syst. Evol. Microbiol.">
        <title>&lt;i&gt;Holtiella tumoricola&lt;/i&gt; gen. nov. sp. nov., isolated from a human clinical sample.</title>
        <authorList>
            <person name="Allen-Vercoe E."/>
            <person name="Daigneault M.C."/>
            <person name="Vancuren S.J."/>
            <person name="Cochrane K."/>
            <person name="O'Neal L.L."/>
            <person name="Sankaranarayanan K."/>
            <person name="Lawson P.A."/>
        </authorList>
    </citation>
    <scope>NUCLEOTIDE SEQUENCE</scope>
    <source>
        <strain evidence="1">CC70A</strain>
    </source>
</reference>